<dbReference type="RefSeq" id="XP_055875566.1">
    <property type="nucleotide sequence ID" value="XM_056019591.1"/>
</dbReference>
<reference evidence="5" key="1">
    <citation type="submission" date="2025-08" db="UniProtKB">
        <authorList>
            <consortium name="RefSeq"/>
        </authorList>
    </citation>
    <scope>IDENTIFICATION</scope>
</reference>
<dbReference type="InterPro" id="IPR035234">
    <property type="entry name" value="IgGFc-bd_N"/>
</dbReference>
<name>A0A9W2ZKQ1_BIOGL</name>
<evidence type="ECO:0000313" key="4">
    <source>
        <dbReference type="Proteomes" id="UP001165740"/>
    </source>
</evidence>
<evidence type="ECO:0000256" key="1">
    <source>
        <dbReference type="SAM" id="MobiDB-lite"/>
    </source>
</evidence>
<protein>
    <submittedName>
        <fullName evidence="5">Uncharacterized protein LOC106055865</fullName>
    </submittedName>
</protein>
<feature type="compositionally biased region" description="Acidic residues" evidence="1">
    <location>
        <begin position="991"/>
        <end position="1007"/>
    </location>
</feature>
<keyword evidence="4" id="KW-1185">Reference proteome</keyword>
<dbReference type="AlphaFoldDB" id="A0A9W2ZKQ1"/>
<feature type="chain" id="PRO_5040944005" evidence="2">
    <location>
        <begin position="19"/>
        <end position="1216"/>
    </location>
</feature>
<evidence type="ECO:0000256" key="2">
    <source>
        <dbReference type="SAM" id="SignalP"/>
    </source>
</evidence>
<feature type="signal peptide" evidence="2">
    <location>
        <begin position="1"/>
        <end position="18"/>
    </location>
</feature>
<gene>
    <name evidence="5" type="primary">LOC106055865</name>
</gene>
<proteinExistence type="predicted"/>
<dbReference type="Proteomes" id="UP001165740">
    <property type="component" value="Chromosome 2"/>
</dbReference>
<feature type="domain" description="IgGFc-binding protein N-terminal" evidence="3">
    <location>
        <begin position="618"/>
        <end position="939"/>
    </location>
</feature>
<dbReference type="PANTHER" id="PTHR46534:SF1">
    <property type="entry name" value="IGGFC-BINDING PROTEIN N-TERMINAL DOMAIN-CONTAINING PROTEIN"/>
    <property type="match status" value="1"/>
</dbReference>
<feature type="region of interest" description="Disordered" evidence="1">
    <location>
        <begin position="987"/>
        <end position="1010"/>
    </location>
</feature>
<organism evidence="4 5">
    <name type="scientific">Biomphalaria glabrata</name>
    <name type="common">Bloodfluke planorb</name>
    <name type="synonym">Freshwater snail</name>
    <dbReference type="NCBI Taxonomy" id="6526"/>
    <lineage>
        <taxon>Eukaryota</taxon>
        <taxon>Metazoa</taxon>
        <taxon>Spiralia</taxon>
        <taxon>Lophotrochozoa</taxon>
        <taxon>Mollusca</taxon>
        <taxon>Gastropoda</taxon>
        <taxon>Heterobranchia</taxon>
        <taxon>Euthyneura</taxon>
        <taxon>Panpulmonata</taxon>
        <taxon>Hygrophila</taxon>
        <taxon>Lymnaeoidea</taxon>
        <taxon>Planorbidae</taxon>
        <taxon>Biomphalaria</taxon>
    </lineage>
</organism>
<sequence length="1216" mass="136024">MCIMFIWIVLAFCWRVQGRTNTGKSYIVMVPAFTSNYNNETSFPRLLFYLYTMTEHMTEVKITTEGMVNVERYHHIFIFHNMECWIPEIYQHKAMIGLKGIFKFEGNDVFGMNVFSSNDVHSASMISLIPTDKWGTKYIVFTLKNNPSVHVVTKYGPNTITFTIPSDSNVELQANGVTYELGQANSVELKGGSSLEISNCQSPGSLTGTVIESSLSFGVIAGNCETSAGTFECGSTNDVESSSTDSAAEMLLSLEYWGREFITLTLPTRQSKGYVVVTAGEDDTKVFVAQVKSSDNVELSLEQRGQTLQINDTRDPFLLSSNKAVSVFYVQRSACTSSGNDESAELGDTSVTMLIPCQLFYYSFSWQSPSLITTMKHYMAVVIPYKQASHLALDGHDVPLKGYWTPVVGKPEWYVGHLHIKEGYHQLTIRISLYFMCYIYGLGKKLSYMSPTNYLMEPINAPCTHLAATMVPGDFWDNDCDHRTDEEYPDGLDNDNDGAVDEDIVNVNIARTATGKLYLFMFPGVTDHYSEAWPTILLFFFTFHKAGVQVRLTTDHLKSLKEVFNLKEGQLFKYSLSRDVMNEKKSGVKGTFRAESEEGQFCLSVLIAEWRSSIDTLTLIAVESWGTKYFVVTLGTTPSVHLIAHVATKIFFYFRHDQKSWFEFDYGTSIYDMGEHVRIELASFQSFEISECEGRFAKGRLTGSMVEGDNPFGVISGSCRAVSPASTCRADTEHVDDDTRDLSAEMLLPVRSYGKEFITLTFPDVKNQSYLVVVASADNTVITLAGDDTHSLQLQEYTLNYLGDYIVLNLPGMSRVLTSSKAVQVMHVLRSNCDVLGTNRIGLNGDPSIGILIPSALFYYKYTWSTYSRHIEANHKLVTVSKTQFLDSLKLDNYLLHIDGRVAIAGTDLWEVIYSKLHYEERHIMVSTKFINFGVYVYGVTNEMSYINPVNFVITNINMPCVSTLDEMLMKDEIDNDCDGKIDEEMKDNIDNDGDDKIDEDLNDNEPETANVVTSSPISEKTTMLVTTVGTTRPFQVLTMPAVTTMNATTPAEEVEEVTWHWSEWVCSRKCDVSDLVRKRMCLSNEPTSDAVECPGSVSELTPGTCYLNVKCPADCPTFQWDVNCKMSCANCLTDCDKFNGTCTRCQAGYKTPEEACYKECDENEFGENCEGNCVTKCGADCVNRVTGECSGGCSKQISIPFLLLIIVSCVPHTFV</sequence>
<accession>A0A9W2ZKQ1</accession>
<dbReference type="PANTHER" id="PTHR46534">
    <property type="entry name" value="IGGFC_BINDING DOMAIN-CONTAINING PROTEIN"/>
    <property type="match status" value="1"/>
</dbReference>
<dbReference type="OrthoDB" id="10005154at2759"/>
<feature type="domain" description="IgGFc-binding protein N-terminal" evidence="3">
    <location>
        <begin position="128"/>
        <end position="441"/>
    </location>
</feature>
<evidence type="ECO:0000313" key="5">
    <source>
        <dbReference type="RefSeq" id="XP_055875566.1"/>
    </source>
</evidence>
<dbReference type="Pfam" id="PF17517">
    <property type="entry name" value="IgGFc_binding"/>
    <property type="match status" value="2"/>
</dbReference>
<keyword evidence="2" id="KW-0732">Signal</keyword>
<dbReference type="GeneID" id="106055865"/>
<evidence type="ECO:0000259" key="3">
    <source>
        <dbReference type="Pfam" id="PF17517"/>
    </source>
</evidence>